<name>A0ABX8DHM2_9GAMM</name>
<keyword evidence="2" id="KW-1185">Reference proteome</keyword>
<dbReference type="Proteomes" id="UP000676428">
    <property type="component" value="Chromosome"/>
</dbReference>
<gene>
    <name evidence="1" type="ORF">KHX94_00195</name>
</gene>
<evidence type="ECO:0000313" key="2">
    <source>
        <dbReference type="Proteomes" id="UP000676428"/>
    </source>
</evidence>
<proteinExistence type="predicted"/>
<protein>
    <recommendedName>
        <fullName evidence="3">DUF4105 domain-containing protein</fullName>
    </recommendedName>
</protein>
<dbReference type="RefSeq" id="WP_213681934.1">
    <property type="nucleotide sequence ID" value="NZ_CP074572.1"/>
</dbReference>
<reference evidence="1 2" key="1">
    <citation type="journal article" date="2012" name="Int. J. Syst. Evol. Microbiol.">
        <title>Shewanella dokdonensis sp. nov., isolated from seawater.</title>
        <authorList>
            <person name="Sung H.R."/>
            <person name="Yoon J.H."/>
            <person name="Ghim S.Y."/>
        </authorList>
    </citation>
    <scope>NUCLEOTIDE SEQUENCE [LARGE SCALE GENOMIC DNA]</scope>
    <source>
        <strain evidence="1 2">DSM 23626</strain>
    </source>
</reference>
<organism evidence="1 2">
    <name type="scientific">Shewanella dokdonensis</name>
    <dbReference type="NCBI Taxonomy" id="712036"/>
    <lineage>
        <taxon>Bacteria</taxon>
        <taxon>Pseudomonadati</taxon>
        <taxon>Pseudomonadota</taxon>
        <taxon>Gammaproteobacteria</taxon>
        <taxon>Alteromonadales</taxon>
        <taxon>Shewanellaceae</taxon>
        <taxon>Shewanella</taxon>
    </lineage>
</organism>
<evidence type="ECO:0008006" key="3">
    <source>
        <dbReference type="Google" id="ProtNLM"/>
    </source>
</evidence>
<accession>A0ABX8DHM2</accession>
<dbReference type="EMBL" id="CP074572">
    <property type="protein sequence ID" value="QVK23302.1"/>
    <property type="molecule type" value="Genomic_DNA"/>
</dbReference>
<sequence>MITKKFNSRKELSKWLRHVSGILLLSVSYTKDVSTIIVNTQSPRFVAEAMDVRPFPKGQYLVKYEYIEHKENSQQPDDIPYMESVWGLAYDANLFDCSKILQRSKLIYEMADFEYCISTDRDSGAYRITSLLAKKPENPLDLEKLLAVMKKYTEVYSIGRKGDHMNEMNTFFRGKQLA</sequence>
<evidence type="ECO:0000313" key="1">
    <source>
        <dbReference type="EMBL" id="QVK23302.1"/>
    </source>
</evidence>